<feature type="transmembrane region" description="Helical" evidence="6">
    <location>
        <begin position="43"/>
        <end position="62"/>
    </location>
</feature>
<feature type="transmembrane region" description="Helical" evidence="6">
    <location>
        <begin position="113"/>
        <end position="133"/>
    </location>
</feature>
<evidence type="ECO:0000313" key="8">
    <source>
        <dbReference type="Proteomes" id="UP000184330"/>
    </source>
</evidence>
<dbReference type="Pfam" id="PF04479">
    <property type="entry name" value="RTA1"/>
    <property type="match status" value="1"/>
</dbReference>
<dbReference type="STRING" id="576137.A0A1L7XWU4"/>
<dbReference type="OrthoDB" id="3358017at2759"/>
<name>A0A1L7XWU4_9HELO</name>
<feature type="transmembrane region" description="Helical" evidence="6">
    <location>
        <begin position="153"/>
        <end position="179"/>
    </location>
</feature>
<evidence type="ECO:0000256" key="2">
    <source>
        <dbReference type="ARBA" id="ARBA00022692"/>
    </source>
</evidence>
<dbReference type="InterPro" id="IPR007568">
    <property type="entry name" value="RTA1"/>
</dbReference>
<accession>A0A1L7XWU4</accession>
<feature type="transmembrane region" description="Helical" evidence="6">
    <location>
        <begin position="82"/>
        <end position="101"/>
    </location>
</feature>
<keyword evidence="4 6" id="KW-0472">Membrane</keyword>
<feature type="transmembrane region" description="Helical" evidence="6">
    <location>
        <begin position="17"/>
        <end position="36"/>
    </location>
</feature>
<keyword evidence="8" id="KW-1185">Reference proteome</keyword>
<feature type="region of interest" description="Disordered" evidence="5">
    <location>
        <begin position="287"/>
        <end position="309"/>
    </location>
</feature>
<protein>
    <submittedName>
        <fullName evidence="7">Related to protein RTA1</fullName>
    </submittedName>
</protein>
<keyword evidence="2 6" id="KW-0812">Transmembrane</keyword>
<proteinExistence type="predicted"/>
<feature type="transmembrane region" description="Helical" evidence="6">
    <location>
        <begin position="236"/>
        <end position="253"/>
    </location>
</feature>
<evidence type="ECO:0000256" key="5">
    <source>
        <dbReference type="SAM" id="MobiDB-lite"/>
    </source>
</evidence>
<evidence type="ECO:0000256" key="4">
    <source>
        <dbReference type="ARBA" id="ARBA00023136"/>
    </source>
</evidence>
<comment type="subcellular location">
    <subcellularLocation>
        <location evidence="1">Membrane</location>
        <topology evidence="1">Multi-pass membrane protein</topology>
    </subcellularLocation>
</comment>
<keyword evidence="3 6" id="KW-1133">Transmembrane helix</keyword>
<evidence type="ECO:0000313" key="7">
    <source>
        <dbReference type="EMBL" id="CZR69513.1"/>
    </source>
</evidence>
<reference evidence="7 8" key="1">
    <citation type="submission" date="2016-03" db="EMBL/GenBank/DDBJ databases">
        <authorList>
            <person name="Ploux O."/>
        </authorList>
    </citation>
    <scope>NUCLEOTIDE SEQUENCE [LARGE SCALE GENOMIC DNA]</scope>
    <source>
        <strain evidence="7 8">UAMH 11012</strain>
    </source>
</reference>
<dbReference type="PANTHER" id="PTHR31465:SF35">
    <property type="entry name" value="RTA1 DOMAIN PROTEIN-RELATED"/>
    <property type="match status" value="1"/>
</dbReference>
<feature type="transmembrane region" description="Helical" evidence="6">
    <location>
        <begin position="200"/>
        <end position="221"/>
    </location>
</feature>
<organism evidence="7 8">
    <name type="scientific">Phialocephala subalpina</name>
    <dbReference type="NCBI Taxonomy" id="576137"/>
    <lineage>
        <taxon>Eukaryota</taxon>
        <taxon>Fungi</taxon>
        <taxon>Dikarya</taxon>
        <taxon>Ascomycota</taxon>
        <taxon>Pezizomycotina</taxon>
        <taxon>Leotiomycetes</taxon>
        <taxon>Helotiales</taxon>
        <taxon>Mollisiaceae</taxon>
        <taxon>Phialocephala</taxon>
        <taxon>Phialocephala fortinii species complex</taxon>
    </lineage>
</organism>
<feature type="compositionally biased region" description="Basic residues" evidence="5">
    <location>
        <begin position="287"/>
        <end position="302"/>
    </location>
</feature>
<evidence type="ECO:0000256" key="3">
    <source>
        <dbReference type="ARBA" id="ARBA00022989"/>
    </source>
</evidence>
<sequence length="309" mass="34816">MANDAEPYKLYHYNPSFNAAVAFIALFALTTLLHVIQMLKSRSWYFIPFVIGGIFESLGYTGRAINSKESPKWKTGPYIMQSLLLLLAPAFFAATIYMILGRIITLTGGESRSVIKVTWLTKIFVSGDVLSFLTQSGGGAILSRAKTSSRQKLGSWIITAGLGIQVFFFGLFILCAVVFHQRMANHPSRRSKTLDVPWRGLLWILYVDSGLIMIRSVFRIVEYIQGNDGALLKRELYLYIFDAGLMFLAMLILNNWHPSLVLSAGEGDHSLQVVEISRTKEDFASHRIQHGRSDRRHHHSRSSRVNSAR</sequence>
<evidence type="ECO:0000256" key="1">
    <source>
        <dbReference type="ARBA" id="ARBA00004141"/>
    </source>
</evidence>
<dbReference type="EMBL" id="FJOG01000072">
    <property type="protein sequence ID" value="CZR69513.1"/>
    <property type="molecule type" value="Genomic_DNA"/>
</dbReference>
<gene>
    <name evidence="7" type="ORF">PAC_19413</name>
</gene>
<dbReference type="AlphaFoldDB" id="A0A1L7XWU4"/>
<dbReference type="PANTHER" id="PTHR31465">
    <property type="entry name" value="PROTEIN RTA1-RELATED"/>
    <property type="match status" value="1"/>
</dbReference>
<dbReference type="Proteomes" id="UP000184330">
    <property type="component" value="Unassembled WGS sequence"/>
</dbReference>
<evidence type="ECO:0000256" key="6">
    <source>
        <dbReference type="SAM" id="Phobius"/>
    </source>
</evidence>
<dbReference type="GO" id="GO:0016020">
    <property type="term" value="C:membrane"/>
    <property type="evidence" value="ECO:0007669"/>
    <property type="project" value="UniProtKB-SubCell"/>
</dbReference>